<accession>A0A4Z1K4U7</accession>
<name>A0A4Z1K4U7_9HELO</name>
<keyword evidence="2" id="KW-1185">Reference proteome</keyword>
<comment type="caution">
    <text evidence="1">The sequence shown here is derived from an EMBL/GenBank/DDBJ whole genome shotgun (WGS) entry which is preliminary data.</text>
</comment>
<organism evidence="1 2">
    <name type="scientific">Botrytis porri</name>
    <dbReference type="NCBI Taxonomy" id="87229"/>
    <lineage>
        <taxon>Eukaryota</taxon>
        <taxon>Fungi</taxon>
        <taxon>Dikarya</taxon>
        <taxon>Ascomycota</taxon>
        <taxon>Pezizomycotina</taxon>
        <taxon>Leotiomycetes</taxon>
        <taxon>Helotiales</taxon>
        <taxon>Sclerotiniaceae</taxon>
        <taxon>Botrytis</taxon>
    </lineage>
</organism>
<dbReference type="AlphaFoldDB" id="A0A4Z1K4U7"/>
<dbReference type="Proteomes" id="UP000297280">
    <property type="component" value="Unassembled WGS sequence"/>
</dbReference>
<dbReference type="OrthoDB" id="2532955at2759"/>
<evidence type="ECO:0000313" key="1">
    <source>
        <dbReference type="EMBL" id="TGO81151.1"/>
    </source>
</evidence>
<proteinExistence type="predicted"/>
<sequence length="69" mass="7388">MAQTPIETPPSLPSVLAQNIKFIKKEYELDPPSSLSFGPRIFGGLATSVHGAPSSPKLFHGNTPRIQST</sequence>
<evidence type="ECO:0000313" key="2">
    <source>
        <dbReference type="Proteomes" id="UP000297280"/>
    </source>
</evidence>
<reference evidence="1 2" key="1">
    <citation type="submission" date="2017-12" db="EMBL/GenBank/DDBJ databases">
        <title>Comparative genomics of Botrytis spp.</title>
        <authorList>
            <person name="Valero-Jimenez C.A."/>
            <person name="Tapia P."/>
            <person name="Veloso J."/>
            <person name="Silva-Moreno E."/>
            <person name="Staats M."/>
            <person name="Valdes J.H."/>
            <person name="Van Kan J.A.L."/>
        </authorList>
    </citation>
    <scope>NUCLEOTIDE SEQUENCE [LARGE SCALE GENOMIC DNA]</scope>
    <source>
        <strain evidence="1 2">MUCL3349</strain>
    </source>
</reference>
<protein>
    <submittedName>
        <fullName evidence="1">Uncharacterized protein</fullName>
    </submittedName>
</protein>
<gene>
    <name evidence="1" type="ORF">BPOR_1317g00010</name>
</gene>
<dbReference type="EMBL" id="PQXO01001309">
    <property type="protein sequence ID" value="TGO81151.1"/>
    <property type="molecule type" value="Genomic_DNA"/>
</dbReference>